<evidence type="ECO:0000313" key="1">
    <source>
        <dbReference type="EMBL" id="MDN3568483.1"/>
    </source>
</evidence>
<sequence length="29" mass="2974">MISETSYDFGSDINILTGRVDGIAASPSG</sequence>
<protein>
    <submittedName>
        <fullName evidence="1">Uncharacterized protein</fullName>
    </submittedName>
</protein>
<organism evidence="1 2">
    <name type="scientific">Paeniroseomonas aquatica</name>
    <dbReference type="NCBI Taxonomy" id="373043"/>
    <lineage>
        <taxon>Bacteria</taxon>
        <taxon>Pseudomonadati</taxon>
        <taxon>Pseudomonadota</taxon>
        <taxon>Alphaproteobacteria</taxon>
        <taxon>Acetobacterales</taxon>
        <taxon>Acetobacteraceae</taxon>
        <taxon>Paeniroseomonas</taxon>
    </lineage>
</organism>
<keyword evidence="2" id="KW-1185">Reference proteome</keyword>
<comment type="caution">
    <text evidence="1">The sequence shown here is derived from an EMBL/GenBank/DDBJ whole genome shotgun (WGS) entry which is preliminary data.</text>
</comment>
<dbReference type="Proteomes" id="UP001529369">
    <property type="component" value="Unassembled WGS sequence"/>
</dbReference>
<gene>
    <name evidence="1" type="ORF">QWZ14_29245</name>
</gene>
<name>A0ABT8AG30_9PROT</name>
<evidence type="ECO:0000313" key="2">
    <source>
        <dbReference type="Proteomes" id="UP001529369"/>
    </source>
</evidence>
<proteinExistence type="predicted"/>
<reference evidence="2" key="1">
    <citation type="journal article" date="2019" name="Int. J. Syst. Evol. Microbiol.">
        <title>The Global Catalogue of Microorganisms (GCM) 10K type strain sequencing project: providing services to taxonomists for standard genome sequencing and annotation.</title>
        <authorList>
            <consortium name="The Broad Institute Genomics Platform"/>
            <consortium name="The Broad Institute Genome Sequencing Center for Infectious Disease"/>
            <person name="Wu L."/>
            <person name="Ma J."/>
        </authorList>
    </citation>
    <scope>NUCLEOTIDE SEQUENCE [LARGE SCALE GENOMIC DNA]</scope>
    <source>
        <strain evidence="2">CECT 7131</strain>
    </source>
</reference>
<dbReference type="EMBL" id="JAUFPN010000266">
    <property type="protein sequence ID" value="MDN3568483.1"/>
    <property type="molecule type" value="Genomic_DNA"/>
</dbReference>
<accession>A0ABT8AG30</accession>